<dbReference type="AlphaFoldDB" id="A0A382VMR5"/>
<feature type="transmembrane region" description="Helical" evidence="1">
    <location>
        <begin position="31"/>
        <end position="51"/>
    </location>
</feature>
<gene>
    <name evidence="2" type="ORF">METZ01_LOCUS400666</name>
</gene>
<keyword evidence="1" id="KW-0472">Membrane</keyword>
<organism evidence="2">
    <name type="scientific">marine metagenome</name>
    <dbReference type="NCBI Taxonomy" id="408172"/>
    <lineage>
        <taxon>unclassified sequences</taxon>
        <taxon>metagenomes</taxon>
        <taxon>ecological metagenomes</taxon>
    </lineage>
</organism>
<name>A0A382VMR5_9ZZZZ</name>
<evidence type="ECO:0000256" key="1">
    <source>
        <dbReference type="SAM" id="Phobius"/>
    </source>
</evidence>
<keyword evidence="1" id="KW-0812">Transmembrane</keyword>
<proteinExistence type="predicted"/>
<feature type="transmembrane region" description="Helical" evidence="1">
    <location>
        <begin position="77"/>
        <end position="96"/>
    </location>
</feature>
<accession>A0A382VMR5</accession>
<keyword evidence="1" id="KW-1133">Transmembrane helix</keyword>
<sequence>MNIHVFLSTGIYHLLTRKAFKFPIMNNIQKILIMVFFMSVTIFIITGYIFYSYQGQFEFEPSIWKYHKDYVDINTNWLGIIAFGNSIASLAGFFLFKDKK</sequence>
<dbReference type="EMBL" id="UINC01153218">
    <property type="protein sequence ID" value="SVD47812.1"/>
    <property type="molecule type" value="Genomic_DNA"/>
</dbReference>
<protein>
    <submittedName>
        <fullName evidence="2">Uncharacterized protein</fullName>
    </submittedName>
</protein>
<evidence type="ECO:0000313" key="2">
    <source>
        <dbReference type="EMBL" id="SVD47812.1"/>
    </source>
</evidence>
<reference evidence="2" key="1">
    <citation type="submission" date="2018-05" db="EMBL/GenBank/DDBJ databases">
        <authorList>
            <person name="Lanie J.A."/>
            <person name="Ng W.-L."/>
            <person name="Kazmierczak K.M."/>
            <person name="Andrzejewski T.M."/>
            <person name="Davidsen T.M."/>
            <person name="Wayne K.J."/>
            <person name="Tettelin H."/>
            <person name="Glass J.I."/>
            <person name="Rusch D."/>
            <person name="Podicherti R."/>
            <person name="Tsui H.-C.T."/>
            <person name="Winkler M.E."/>
        </authorList>
    </citation>
    <scope>NUCLEOTIDE SEQUENCE</scope>
</reference>